<evidence type="ECO:0000259" key="6">
    <source>
        <dbReference type="Pfam" id="PF02826"/>
    </source>
</evidence>
<dbReference type="Pfam" id="PF00389">
    <property type="entry name" value="2-Hacid_dh"/>
    <property type="match status" value="1"/>
</dbReference>
<dbReference type="Gene3D" id="3.40.50.720">
    <property type="entry name" value="NAD(P)-binding Rossmann-like Domain"/>
    <property type="match status" value="2"/>
</dbReference>
<dbReference type="InterPro" id="IPR036291">
    <property type="entry name" value="NAD(P)-bd_dom_sf"/>
</dbReference>
<evidence type="ECO:0000256" key="1">
    <source>
        <dbReference type="ARBA" id="ARBA00005854"/>
    </source>
</evidence>
<feature type="domain" description="D-isomer specific 2-hydroxyacid dehydrogenase catalytic" evidence="5">
    <location>
        <begin position="33"/>
        <end position="332"/>
    </location>
</feature>
<reference evidence="7 8" key="1">
    <citation type="submission" date="2020-04" db="EMBL/GenBank/DDBJ databases">
        <authorList>
            <person name="De Canck E."/>
        </authorList>
    </citation>
    <scope>NUCLEOTIDE SEQUENCE [LARGE SCALE GENOMIC DNA]</scope>
    <source>
        <strain evidence="7 8">LMG 3415</strain>
    </source>
</reference>
<comment type="caution">
    <text evidence="7">The sequence shown here is derived from an EMBL/GenBank/DDBJ whole genome shotgun (WGS) entry which is preliminary data.</text>
</comment>
<dbReference type="PROSITE" id="PS00670">
    <property type="entry name" value="D_2_HYDROXYACID_DH_2"/>
    <property type="match status" value="1"/>
</dbReference>
<dbReference type="GO" id="GO:0008863">
    <property type="term" value="F:formate dehydrogenase (NAD+) activity"/>
    <property type="evidence" value="ECO:0007669"/>
    <property type="project" value="UniProtKB-EC"/>
</dbReference>
<accession>A0ABM8LCA6</accession>
<keyword evidence="2 4" id="KW-0560">Oxidoreductase</keyword>
<keyword evidence="8" id="KW-1185">Reference proteome</keyword>
<dbReference type="PANTHER" id="PTHR42789">
    <property type="entry name" value="D-ISOMER SPECIFIC 2-HYDROXYACID DEHYDROGENASE FAMILY PROTEIN (AFU_ORTHOLOGUE AFUA_6G10090)"/>
    <property type="match status" value="1"/>
</dbReference>
<evidence type="ECO:0000259" key="5">
    <source>
        <dbReference type="Pfam" id="PF00389"/>
    </source>
</evidence>
<dbReference type="RefSeq" id="WP_180098586.1">
    <property type="nucleotide sequence ID" value="NZ_CADIKR010000002.1"/>
</dbReference>
<evidence type="ECO:0000313" key="8">
    <source>
        <dbReference type="Proteomes" id="UP000507140"/>
    </source>
</evidence>
<name>A0ABM8LCA6_9BURK</name>
<dbReference type="InterPro" id="IPR006139">
    <property type="entry name" value="D-isomer_2_OHA_DH_cat_dom"/>
</dbReference>
<gene>
    <name evidence="7" type="ORF">LMG3415_02224</name>
</gene>
<dbReference type="Pfam" id="PF02826">
    <property type="entry name" value="2-Hacid_dh_C"/>
    <property type="match status" value="1"/>
</dbReference>
<dbReference type="InterPro" id="IPR006140">
    <property type="entry name" value="D-isomer_DH_NAD-bd"/>
</dbReference>
<comment type="similarity">
    <text evidence="1 4">Belongs to the D-isomer specific 2-hydroxyacid dehydrogenase family.</text>
</comment>
<dbReference type="EMBL" id="CADIKR010000002">
    <property type="protein sequence ID" value="CAB3856758.1"/>
    <property type="molecule type" value="Genomic_DNA"/>
</dbReference>
<dbReference type="SUPFAM" id="SSF52283">
    <property type="entry name" value="Formate/glycerate dehydrogenase catalytic domain-like"/>
    <property type="match status" value="1"/>
</dbReference>
<feature type="domain" description="D-isomer specific 2-hydroxyacid dehydrogenase NAD-binding" evidence="6">
    <location>
        <begin position="124"/>
        <end position="300"/>
    </location>
</feature>
<evidence type="ECO:0000313" key="7">
    <source>
        <dbReference type="EMBL" id="CAB3856758.1"/>
    </source>
</evidence>
<dbReference type="InterPro" id="IPR029753">
    <property type="entry name" value="D-isomer_DH_CS"/>
</dbReference>
<protein>
    <submittedName>
        <fullName evidence="7">Formate dehydrogenase, mitochondrial</fullName>
        <ecNumber evidence="7">1.17.1.9</ecNumber>
    </submittedName>
</protein>
<evidence type="ECO:0000256" key="3">
    <source>
        <dbReference type="ARBA" id="ARBA00023027"/>
    </source>
</evidence>
<keyword evidence="3" id="KW-0520">NAD</keyword>
<dbReference type="Proteomes" id="UP000507140">
    <property type="component" value="Unassembled WGS sequence"/>
</dbReference>
<proteinExistence type="inferred from homology"/>
<evidence type="ECO:0000256" key="2">
    <source>
        <dbReference type="ARBA" id="ARBA00023002"/>
    </source>
</evidence>
<sequence length="356" mass="37311">MRDAAVSRPDLRVVRLDLWIDPAFDEAIARDATLDLRVLPAQGDAVTAAGLAGAHAYHVSAAKDEVPARWQVSADLLAQCPQLLCVSSGGAGYDTVDVAACTRAGVAVVNQAGANAASVAEMTFALLLSLVKRLGESEAALRAGTAVSREALMGREIEGRVIGIVGIGEIGRRVARIAAGFGLKVIAYDPLLADAQIAERGAAPVSFDALLEQADIVSLHCPLNAVTRGMFGAAALRRMKRGALFVSTARGGIHDEDALLAALEFGHLAGAGLDVWQVEPPPPGSGLLQRHDVAAAFHTGGVTHEGRRKVAQGSATQIIDMLAGRKPARLLNPEVWPRFLARLAEHGVKVQRQPLV</sequence>
<evidence type="ECO:0000256" key="4">
    <source>
        <dbReference type="RuleBase" id="RU003719"/>
    </source>
</evidence>
<dbReference type="EC" id="1.17.1.9" evidence="7"/>
<dbReference type="PANTHER" id="PTHR42789:SF1">
    <property type="entry name" value="D-ISOMER SPECIFIC 2-HYDROXYACID DEHYDROGENASE FAMILY PROTEIN (AFU_ORTHOLOGUE AFUA_6G10090)"/>
    <property type="match status" value="1"/>
</dbReference>
<dbReference type="SUPFAM" id="SSF51735">
    <property type="entry name" value="NAD(P)-binding Rossmann-fold domains"/>
    <property type="match status" value="1"/>
</dbReference>
<dbReference type="InterPro" id="IPR050857">
    <property type="entry name" value="D-2-hydroxyacid_DH"/>
</dbReference>
<organism evidence="7 8">
    <name type="scientific">Achromobacter mucicolens</name>
    <dbReference type="NCBI Taxonomy" id="1389922"/>
    <lineage>
        <taxon>Bacteria</taxon>
        <taxon>Pseudomonadati</taxon>
        <taxon>Pseudomonadota</taxon>
        <taxon>Betaproteobacteria</taxon>
        <taxon>Burkholderiales</taxon>
        <taxon>Alcaligenaceae</taxon>
        <taxon>Achromobacter</taxon>
    </lineage>
</organism>